<name>A0A640USL0_9ACTN</name>
<dbReference type="EMBL" id="BLIR01000001">
    <property type="protein sequence ID" value="GFE38769.1"/>
    <property type="molecule type" value="Genomic_DNA"/>
</dbReference>
<feature type="transmembrane region" description="Helical" evidence="1">
    <location>
        <begin position="36"/>
        <end position="54"/>
    </location>
</feature>
<keyword evidence="1" id="KW-0472">Membrane</keyword>
<dbReference type="InterPro" id="IPR043762">
    <property type="entry name" value="DUF5708"/>
</dbReference>
<keyword evidence="1" id="KW-1133">Transmembrane helix</keyword>
<dbReference type="GeneID" id="96284541"/>
<organism evidence="2 3">
    <name type="scientific">Streptomyces tubercidicus</name>
    <dbReference type="NCBI Taxonomy" id="47759"/>
    <lineage>
        <taxon>Bacteria</taxon>
        <taxon>Bacillati</taxon>
        <taxon>Actinomycetota</taxon>
        <taxon>Actinomycetes</taxon>
        <taxon>Kitasatosporales</taxon>
        <taxon>Streptomycetaceae</taxon>
        <taxon>Streptomyces</taxon>
    </lineage>
</organism>
<dbReference type="RefSeq" id="WP_159744626.1">
    <property type="nucleotide sequence ID" value="NZ_BLIR01000001.1"/>
</dbReference>
<proteinExistence type="predicted"/>
<evidence type="ECO:0000256" key="1">
    <source>
        <dbReference type="SAM" id="Phobius"/>
    </source>
</evidence>
<dbReference type="Proteomes" id="UP000431826">
    <property type="component" value="Unassembled WGS sequence"/>
</dbReference>
<keyword evidence="3" id="KW-1185">Reference proteome</keyword>
<evidence type="ECO:0000313" key="3">
    <source>
        <dbReference type="Proteomes" id="UP000431826"/>
    </source>
</evidence>
<protein>
    <submittedName>
        <fullName evidence="2">Uncharacterized protein</fullName>
    </submittedName>
</protein>
<comment type="caution">
    <text evidence="2">The sequence shown here is derived from an EMBL/GenBank/DDBJ whole genome shotgun (WGS) entry which is preliminary data.</text>
</comment>
<keyword evidence="1" id="KW-0812">Transmembrane</keyword>
<sequence>MKGIGLGVVLAIAGLALWLTTEEVESSVISLHKAGLILAIVGAAEALFALLGIGKKKAKK</sequence>
<evidence type="ECO:0000313" key="2">
    <source>
        <dbReference type="EMBL" id="GFE38769.1"/>
    </source>
</evidence>
<accession>A0A640USL0</accession>
<dbReference type="AlphaFoldDB" id="A0A640USL0"/>
<gene>
    <name evidence="2" type="ORF">Stube_34420</name>
</gene>
<reference evidence="2 3" key="1">
    <citation type="submission" date="2019-12" db="EMBL/GenBank/DDBJ databases">
        <title>Whole genome shotgun sequence of Streptomyces tubercidicus NBRC 13090.</title>
        <authorList>
            <person name="Ichikawa N."/>
            <person name="Kimura A."/>
            <person name="Kitahashi Y."/>
            <person name="Komaki H."/>
            <person name="Tamura T."/>
        </authorList>
    </citation>
    <scope>NUCLEOTIDE SEQUENCE [LARGE SCALE GENOMIC DNA]</scope>
    <source>
        <strain evidence="2 3">NBRC 13090</strain>
    </source>
</reference>
<dbReference type="Pfam" id="PF18969">
    <property type="entry name" value="DUF5708"/>
    <property type="match status" value="1"/>
</dbReference>